<gene>
    <name evidence="1" type="ORF">C7450_103167</name>
</gene>
<comment type="caution">
    <text evidence="1">The sequence shown here is derived from an EMBL/GenBank/DDBJ whole genome shotgun (WGS) entry which is preliminary data.</text>
</comment>
<accession>A0A2V3UNE0</accession>
<dbReference type="Pfam" id="PF05488">
    <property type="entry name" value="PAAR_motif"/>
    <property type="match status" value="1"/>
</dbReference>
<reference evidence="1 2" key="1">
    <citation type="submission" date="2018-05" db="EMBL/GenBank/DDBJ databases">
        <title>Genomic Encyclopedia of Type Strains, Phase IV (KMG-IV): sequencing the most valuable type-strain genomes for metagenomic binning, comparative biology and taxonomic classification.</title>
        <authorList>
            <person name="Goeker M."/>
        </authorList>
    </citation>
    <scope>NUCLEOTIDE SEQUENCE [LARGE SCALE GENOMIC DNA]</scope>
    <source>
        <strain evidence="1 2">DSM 6462</strain>
    </source>
</reference>
<dbReference type="Gene3D" id="2.60.200.60">
    <property type="match status" value="1"/>
</dbReference>
<evidence type="ECO:0000313" key="1">
    <source>
        <dbReference type="EMBL" id="PXW61650.1"/>
    </source>
</evidence>
<dbReference type="Proteomes" id="UP000248021">
    <property type="component" value="Unassembled WGS sequence"/>
</dbReference>
<evidence type="ECO:0000313" key="2">
    <source>
        <dbReference type="Proteomes" id="UP000248021"/>
    </source>
</evidence>
<dbReference type="RefSeq" id="WP_110373957.1">
    <property type="nucleotide sequence ID" value="NZ_JAHBRY010000001.1"/>
</dbReference>
<proteinExistence type="predicted"/>
<protein>
    <submittedName>
        <fullName evidence="1">PAAR motif-containing protein</fullName>
    </submittedName>
</protein>
<keyword evidence="2" id="KW-1185">Reference proteome</keyword>
<sequence>MHGIARRPVDIAGGNQLSGQQHFVFSEGFEVVVLGDLVQAHGFPPHSPPPPMVHGSPFVFINAIPVCREGHQASCGHATSGSPLVFLET</sequence>
<name>A0A2V3UNE0_9HYPH</name>
<dbReference type="EMBL" id="QJJK01000003">
    <property type="protein sequence ID" value="PXW61650.1"/>
    <property type="molecule type" value="Genomic_DNA"/>
</dbReference>
<dbReference type="OrthoDB" id="8165654at2"/>
<organism evidence="1 2">
    <name type="scientific">Chelatococcus asaccharovorans</name>
    <dbReference type="NCBI Taxonomy" id="28210"/>
    <lineage>
        <taxon>Bacteria</taxon>
        <taxon>Pseudomonadati</taxon>
        <taxon>Pseudomonadota</taxon>
        <taxon>Alphaproteobacteria</taxon>
        <taxon>Hyphomicrobiales</taxon>
        <taxon>Chelatococcaceae</taxon>
        <taxon>Chelatococcus</taxon>
    </lineage>
</organism>
<dbReference type="AlphaFoldDB" id="A0A2V3UNE0"/>
<dbReference type="InterPro" id="IPR008727">
    <property type="entry name" value="PAAR_motif"/>
</dbReference>